<sequence length="79" mass="8745">MSRSGADGRGPTPLLAEDWHPLLRENGETETRHGGCDAVVSVAMDPRSCHRYKTHNRFLFCVTVSRLCLSMKAADTVTQ</sequence>
<gene>
    <name evidence="2" type="ORF">EYF80_062292</name>
</gene>
<feature type="region of interest" description="Disordered" evidence="1">
    <location>
        <begin position="1"/>
        <end position="32"/>
    </location>
</feature>
<proteinExistence type="predicted"/>
<keyword evidence="3" id="KW-1185">Reference proteome</keyword>
<evidence type="ECO:0000256" key="1">
    <source>
        <dbReference type="SAM" id="MobiDB-lite"/>
    </source>
</evidence>
<comment type="caution">
    <text evidence="2">The sequence shown here is derived from an EMBL/GenBank/DDBJ whole genome shotgun (WGS) entry which is preliminary data.</text>
</comment>
<name>A0A4Z2EFM2_9TELE</name>
<feature type="compositionally biased region" description="Basic and acidic residues" evidence="1">
    <location>
        <begin position="17"/>
        <end position="32"/>
    </location>
</feature>
<dbReference type="Proteomes" id="UP000314294">
    <property type="component" value="Unassembled WGS sequence"/>
</dbReference>
<accession>A0A4Z2EFM2</accession>
<reference evidence="2 3" key="1">
    <citation type="submission" date="2019-03" db="EMBL/GenBank/DDBJ databases">
        <title>First draft genome of Liparis tanakae, snailfish: a comprehensive survey of snailfish specific genes.</title>
        <authorList>
            <person name="Kim W."/>
            <person name="Song I."/>
            <person name="Jeong J.-H."/>
            <person name="Kim D."/>
            <person name="Kim S."/>
            <person name="Ryu S."/>
            <person name="Song J.Y."/>
            <person name="Lee S.K."/>
        </authorList>
    </citation>
    <scope>NUCLEOTIDE SEQUENCE [LARGE SCALE GENOMIC DNA]</scope>
    <source>
        <tissue evidence="2">Muscle</tissue>
    </source>
</reference>
<organism evidence="2 3">
    <name type="scientific">Liparis tanakae</name>
    <name type="common">Tanaka's snailfish</name>
    <dbReference type="NCBI Taxonomy" id="230148"/>
    <lineage>
        <taxon>Eukaryota</taxon>
        <taxon>Metazoa</taxon>
        <taxon>Chordata</taxon>
        <taxon>Craniata</taxon>
        <taxon>Vertebrata</taxon>
        <taxon>Euteleostomi</taxon>
        <taxon>Actinopterygii</taxon>
        <taxon>Neopterygii</taxon>
        <taxon>Teleostei</taxon>
        <taxon>Neoteleostei</taxon>
        <taxon>Acanthomorphata</taxon>
        <taxon>Eupercaria</taxon>
        <taxon>Perciformes</taxon>
        <taxon>Cottioidei</taxon>
        <taxon>Cottales</taxon>
        <taxon>Liparidae</taxon>
        <taxon>Liparis</taxon>
    </lineage>
</organism>
<evidence type="ECO:0000313" key="3">
    <source>
        <dbReference type="Proteomes" id="UP000314294"/>
    </source>
</evidence>
<dbReference type="AlphaFoldDB" id="A0A4Z2EFM2"/>
<dbReference type="EMBL" id="SRLO01008078">
    <property type="protein sequence ID" value="TNN27563.1"/>
    <property type="molecule type" value="Genomic_DNA"/>
</dbReference>
<evidence type="ECO:0000313" key="2">
    <source>
        <dbReference type="EMBL" id="TNN27563.1"/>
    </source>
</evidence>
<protein>
    <submittedName>
        <fullName evidence="2">Uncharacterized protein</fullName>
    </submittedName>
</protein>